<dbReference type="AlphaFoldDB" id="A0A6C1EGZ9"/>
<dbReference type="Gene3D" id="3.40.30.10">
    <property type="entry name" value="Glutaredoxin"/>
    <property type="match status" value="1"/>
</dbReference>
<dbReference type="EMBL" id="CP049012">
    <property type="protein sequence ID" value="QID87904.1"/>
    <property type="molecule type" value="Genomic_DNA"/>
</dbReference>
<dbReference type="Pfam" id="PF00085">
    <property type="entry name" value="Thioredoxin"/>
    <property type="match status" value="1"/>
</dbReference>
<dbReference type="GO" id="GO:0005783">
    <property type="term" value="C:endoplasmic reticulum"/>
    <property type="evidence" value="ECO:0007669"/>
    <property type="project" value="TreeGrafter"/>
</dbReference>
<sequence>MKLSSFLTSALSICSFAVPALAYSDDVIMVKSIEQYYETCNRNDSYTMIKYYTSWCQHCKTLAPVYEELGELFTKNANEDDIPINFLEVNCEFFGPTLCTDLPGFPIIEFIKPRTKSLNLPQIDQSSMKFYERLWYRIKKWFHDPKWQLDPSRVVRFEGSRNLKSLTNFIDGVRSKDSERRLIEQIFDDSKDCGDELRSQQSLCKAGKEYYSATLSELYEDMDGLRKERLRLERLVKLNMDDPGEDTKDKLKTIRLQLNLLSHTEDQLRSTTEHDEL</sequence>
<evidence type="ECO:0000256" key="2">
    <source>
        <dbReference type="ARBA" id="ARBA00022729"/>
    </source>
</evidence>
<dbReference type="GO" id="GO:0003756">
    <property type="term" value="F:protein disulfide isomerase activity"/>
    <property type="evidence" value="ECO:0007669"/>
    <property type="project" value="TreeGrafter"/>
</dbReference>
<evidence type="ECO:0000313" key="6">
    <source>
        <dbReference type="Proteomes" id="UP000501346"/>
    </source>
</evidence>
<dbReference type="SUPFAM" id="SSF52833">
    <property type="entry name" value="Thioredoxin-like"/>
    <property type="match status" value="1"/>
</dbReference>
<dbReference type="Proteomes" id="UP000501346">
    <property type="component" value="Chromosome SeXV-SeVIII"/>
</dbReference>
<dbReference type="InterPro" id="IPR013766">
    <property type="entry name" value="Thioredoxin_domain"/>
</dbReference>
<proteinExistence type="inferred from homology"/>
<feature type="chain" id="PRO_5025422753" evidence="3">
    <location>
        <begin position="23"/>
        <end position="277"/>
    </location>
</feature>
<dbReference type="PANTHER" id="PTHR45672:SF3">
    <property type="entry name" value="THIOREDOXIN DOMAIN-CONTAINING PROTEIN 5"/>
    <property type="match status" value="1"/>
</dbReference>
<evidence type="ECO:0000256" key="1">
    <source>
        <dbReference type="ARBA" id="ARBA00006347"/>
    </source>
</evidence>
<dbReference type="PROSITE" id="PS51352">
    <property type="entry name" value="THIOREDOXIN_2"/>
    <property type="match status" value="1"/>
</dbReference>
<dbReference type="OrthoDB" id="10264505at2759"/>
<dbReference type="InterPro" id="IPR051063">
    <property type="entry name" value="PDI"/>
</dbReference>
<evidence type="ECO:0000256" key="3">
    <source>
        <dbReference type="SAM" id="SignalP"/>
    </source>
</evidence>
<gene>
    <name evidence="5" type="primary">MPD2_2</name>
    <name evidence="5" type="ORF">GRS66_010598</name>
</gene>
<dbReference type="PANTHER" id="PTHR45672">
    <property type="entry name" value="PROTEIN DISULFIDE-ISOMERASE C17H9.14C-RELATED"/>
    <property type="match status" value="1"/>
</dbReference>
<comment type="similarity">
    <text evidence="1">Belongs to the protein disulfide isomerase family.</text>
</comment>
<reference evidence="5 6" key="1">
    <citation type="journal article" date="2019" name="BMC Genomics">
        <title>Chromosome level assembly and comparative genome analysis confirm lager-brewing yeasts originated from a single hybridization.</title>
        <authorList>
            <person name="Salazar A.N."/>
            <person name="Gorter de Vries A.R."/>
            <person name="van den Broek M."/>
            <person name="Brouwers N."/>
            <person name="de la Torre Cortes P."/>
            <person name="Kuijpers N.G.A."/>
            <person name="Daran J.G."/>
            <person name="Abeel T."/>
        </authorList>
    </citation>
    <scope>NUCLEOTIDE SEQUENCE [LARGE SCALE GENOMIC DNA]</scope>
    <source>
        <strain evidence="5 6">CBS 1483</strain>
    </source>
</reference>
<keyword evidence="5" id="KW-0413">Isomerase</keyword>
<dbReference type="InterPro" id="IPR036249">
    <property type="entry name" value="Thioredoxin-like_sf"/>
</dbReference>
<name>A0A6C1EGZ9_SACPS</name>
<dbReference type="GO" id="GO:0006457">
    <property type="term" value="P:protein folding"/>
    <property type="evidence" value="ECO:0007669"/>
    <property type="project" value="TreeGrafter"/>
</dbReference>
<evidence type="ECO:0000313" key="5">
    <source>
        <dbReference type="EMBL" id="QID87904.1"/>
    </source>
</evidence>
<organism evidence="5 6">
    <name type="scientific">Saccharomyces pastorianus</name>
    <name type="common">Lager yeast</name>
    <name type="synonym">Saccharomyces cerevisiae x Saccharomyces eubayanus</name>
    <dbReference type="NCBI Taxonomy" id="27292"/>
    <lineage>
        <taxon>Eukaryota</taxon>
        <taxon>Fungi</taxon>
        <taxon>Dikarya</taxon>
        <taxon>Ascomycota</taxon>
        <taxon>Saccharomycotina</taxon>
        <taxon>Saccharomycetes</taxon>
        <taxon>Saccharomycetales</taxon>
        <taxon>Saccharomycetaceae</taxon>
        <taxon>Saccharomyces</taxon>
    </lineage>
</organism>
<accession>A0A6C1EGZ9</accession>
<evidence type="ECO:0000259" key="4">
    <source>
        <dbReference type="PROSITE" id="PS51352"/>
    </source>
</evidence>
<feature type="domain" description="Thioredoxin" evidence="4">
    <location>
        <begin position="7"/>
        <end position="175"/>
    </location>
</feature>
<keyword evidence="6" id="KW-1185">Reference proteome</keyword>
<protein>
    <submittedName>
        <fullName evidence="5">Protein disulfide isomerase mpd2</fullName>
    </submittedName>
</protein>
<keyword evidence="2 3" id="KW-0732">Signal</keyword>
<feature type="signal peptide" evidence="3">
    <location>
        <begin position="1"/>
        <end position="22"/>
    </location>
</feature>